<reference evidence="13 14" key="1">
    <citation type="submission" date="2015-11" db="EMBL/GenBank/DDBJ databases">
        <title>Genomic analysis of 38 Legionella species identifies large and diverse effector repertoires.</title>
        <authorList>
            <person name="Burstein D."/>
            <person name="Amaro F."/>
            <person name="Zusman T."/>
            <person name="Lifshitz Z."/>
            <person name="Cohen O."/>
            <person name="Gilbert J.A."/>
            <person name="Pupko T."/>
            <person name="Shuman H.A."/>
            <person name="Segal G."/>
        </authorList>
    </citation>
    <scope>NUCLEOTIDE SEQUENCE [LARGE SCALE GENOMIC DNA]</scope>
    <source>
        <strain evidence="13 14">Mt.St.Helens-9</strain>
    </source>
</reference>
<sequence>MSNDNVFDLAVIGGGSGGLSLSAGTAQLGLKVALIEGHKMGGDCLNYGCVPSKALLAAAKSIYQARHQAPKFGVVAEFKSVDFTKVMQHVHSVIKTIEPHDSVERFESLGVKVFQEQGQFLDANTIKAGAHTIKAGKIVIATGSSPFVPAIKGIDSTKYLTNETIFDLSVLPEHLIVVGGGPIGCELAQAFAMLGSKVTIIEAMTILPKDDKDCVAVVRQSLQGMGIDILEDAQVNEVIQKDESTIDVKMTASSEDRTLTGSHLLMATGRRANVERLHLDKAGVSSTKTGIAVNARLQTSQKHIFAIGDVAGPYQFTHMASYQAGIVLRNIVFKIPAKASYEAVPWVTYTYPELAHVGKAESDISDRSDFIMTEWPFSRSDRAQTEDETNGKIKVLTDKKGKIAGVTIVGLHAGELILPWVMAVREGKSLRAFTDTIAPYPTLSEVSKQVAGEFYKPRLFSKKVLKLVSWLQKLWW</sequence>
<dbReference type="InterPro" id="IPR004099">
    <property type="entry name" value="Pyr_nucl-diS_OxRdtase_dimer"/>
</dbReference>
<keyword evidence="3 8" id="KW-0274">FAD</keyword>
<evidence type="ECO:0000256" key="1">
    <source>
        <dbReference type="ARBA" id="ARBA00007532"/>
    </source>
</evidence>
<organism evidence="13 14">
    <name type="scientific">Legionella spiritensis</name>
    <dbReference type="NCBI Taxonomy" id="452"/>
    <lineage>
        <taxon>Bacteria</taxon>
        <taxon>Pseudomonadati</taxon>
        <taxon>Pseudomonadota</taxon>
        <taxon>Gammaproteobacteria</taxon>
        <taxon>Legionellales</taxon>
        <taxon>Legionellaceae</taxon>
        <taxon>Legionella</taxon>
    </lineage>
</organism>
<dbReference type="AlphaFoldDB" id="A0A0W0Z593"/>
<keyword evidence="14" id="KW-1185">Reference proteome</keyword>
<dbReference type="InterPro" id="IPR036188">
    <property type="entry name" value="FAD/NAD-bd_sf"/>
</dbReference>
<dbReference type="PANTHER" id="PTHR43014">
    <property type="entry name" value="MERCURIC REDUCTASE"/>
    <property type="match status" value="1"/>
</dbReference>
<dbReference type="Proteomes" id="UP000054877">
    <property type="component" value="Unassembled WGS sequence"/>
</dbReference>
<dbReference type="Pfam" id="PF02852">
    <property type="entry name" value="Pyr_redox_dim"/>
    <property type="match status" value="1"/>
</dbReference>
<dbReference type="SUPFAM" id="SSF51905">
    <property type="entry name" value="FAD/NAD(P)-binding domain"/>
    <property type="match status" value="1"/>
</dbReference>
<evidence type="ECO:0000259" key="11">
    <source>
        <dbReference type="Pfam" id="PF02852"/>
    </source>
</evidence>
<keyword evidence="8" id="KW-0520">NAD</keyword>
<evidence type="ECO:0000313" key="13">
    <source>
        <dbReference type="EMBL" id="KTD64292.1"/>
    </source>
</evidence>
<keyword evidence="7 10" id="KW-0676">Redox-active center</keyword>
<feature type="disulfide bond" description="Redox-active" evidence="9">
    <location>
        <begin position="44"/>
        <end position="49"/>
    </location>
</feature>
<evidence type="ECO:0000256" key="9">
    <source>
        <dbReference type="PIRSR" id="PIRSR000350-4"/>
    </source>
</evidence>
<evidence type="ECO:0000256" key="5">
    <source>
        <dbReference type="ARBA" id="ARBA00023002"/>
    </source>
</evidence>
<evidence type="ECO:0000256" key="2">
    <source>
        <dbReference type="ARBA" id="ARBA00022630"/>
    </source>
</evidence>
<evidence type="ECO:0000256" key="8">
    <source>
        <dbReference type="PIRSR" id="PIRSR000350-3"/>
    </source>
</evidence>
<evidence type="ECO:0000256" key="6">
    <source>
        <dbReference type="ARBA" id="ARBA00023157"/>
    </source>
</evidence>
<feature type="binding site" evidence="8">
    <location>
        <position position="202"/>
    </location>
    <ligand>
        <name>NAD(+)</name>
        <dbReference type="ChEBI" id="CHEBI:57540"/>
    </ligand>
</feature>
<comment type="caution">
    <text evidence="13">The sequence shown here is derived from an EMBL/GenBank/DDBJ whole genome shotgun (WGS) entry which is preliminary data.</text>
</comment>
<accession>A0A0W0Z593</accession>
<evidence type="ECO:0000256" key="10">
    <source>
        <dbReference type="RuleBase" id="RU003691"/>
    </source>
</evidence>
<protein>
    <submittedName>
        <fullName evidence="13">Mercuric reductase</fullName>
    </submittedName>
</protein>
<comment type="similarity">
    <text evidence="1 10">Belongs to the class-I pyridine nucleotide-disulfide oxidoreductase family.</text>
</comment>
<dbReference type="PROSITE" id="PS00076">
    <property type="entry name" value="PYRIDINE_REDOX_1"/>
    <property type="match status" value="1"/>
</dbReference>
<dbReference type="GO" id="GO:0050660">
    <property type="term" value="F:flavin adenine dinucleotide binding"/>
    <property type="evidence" value="ECO:0007669"/>
    <property type="project" value="TreeGrafter"/>
</dbReference>
<keyword evidence="6" id="KW-1015">Disulfide bond</keyword>
<proteinExistence type="inferred from homology"/>
<evidence type="ECO:0000313" key="14">
    <source>
        <dbReference type="Proteomes" id="UP000054877"/>
    </source>
</evidence>
<dbReference type="RefSeq" id="WP_058483039.1">
    <property type="nucleotide sequence ID" value="NZ_CAAAII010000005.1"/>
</dbReference>
<evidence type="ECO:0000256" key="4">
    <source>
        <dbReference type="ARBA" id="ARBA00022857"/>
    </source>
</evidence>
<dbReference type="Gene3D" id="3.30.390.30">
    <property type="match status" value="1"/>
</dbReference>
<dbReference type="InterPro" id="IPR023753">
    <property type="entry name" value="FAD/NAD-binding_dom"/>
</dbReference>
<dbReference type="GO" id="GO:0016668">
    <property type="term" value="F:oxidoreductase activity, acting on a sulfur group of donors, NAD(P) as acceptor"/>
    <property type="evidence" value="ECO:0007669"/>
    <property type="project" value="InterPro"/>
</dbReference>
<feature type="binding site" evidence="8">
    <location>
        <begin position="142"/>
        <end position="144"/>
    </location>
    <ligand>
        <name>FAD</name>
        <dbReference type="ChEBI" id="CHEBI:57692"/>
    </ligand>
</feature>
<dbReference type="PATRIC" id="fig|452.5.peg.1215"/>
<dbReference type="InterPro" id="IPR012999">
    <property type="entry name" value="Pyr_OxRdtase_I_AS"/>
</dbReference>
<dbReference type="GO" id="GO:0003955">
    <property type="term" value="F:NAD(P)H dehydrogenase (quinone) activity"/>
    <property type="evidence" value="ECO:0007669"/>
    <property type="project" value="TreeGrafter"/>
</dbReference>
<dbReference type="SUPFAM" id="SSF55424">
    <property type="entry name" value="FAD/NAD-linked reductases, dimerisation (C-terminal) domain"/>
    <property type="match status" value="1"/>
</dbReference>
<feature type="binding site" evidence="8">
    <location>
        <position position="118"/>
    </location>
    <ligand>
        <name>FAD</name>
        <dbReference type="ChEBI" id="CHEBI:57692"/>
    </ligand>
</feature>
<dbReference type="EMBL" id="LNYX01000013">
    <property type="protein sequence ID" value="KTD64292.1"/>
    <property type="molecule type" value="Genomic_DNA"/>
</dbReference>
<dbReference type="InterPro" id="IPR001100">
    <property type="entry name" value="Pyr_nuc-diS_OxRdtase"/>
</dbReference>
<feature type="binding site" evidence="8">
    <location>
        <position position="309"/>
    </location>
    <ligand>
        <name>FAD</name>
        <dbReference type="ChEBI" id="CHEBI:57692"/>
    </ligand>
</feature>
<dbReference type="PRINTS" id="PR00368">
    <property type="entry name" value="FADPNR"/>
</dbReference>
<feature type="domain" description="FAD/NAD(P)-binding" evidence="12">
    <location>
        <begin position="7"/>
        <end position="324"/>
    </location>
</feature>
<dbReference type="STRING" id="452.Lspi_1099"/>
<dbReference type="Gene3D" id="3.50.50.60">
    <property type="entry name" value="FAD/NAD(P)-binding domain"/>
    <property type="match status" value="2"/>
</dbReference>
<feature type="domain" description="Pyridine nucleotide-disulphide oxidoreductase dimerisation" evidence="11">
    <location>
        <begin position="344"/>
        <end position="449"/>
    </location>
</feature>
<dbReference type="Pfam" id="PF07992">
    <property type="entry name" value="Pyr_redox_2"/>
    <property type="match status" value="1"/>
</dbReference>
<evidence type="ECO:0000259" key="12">
    <source>
        <dbReference type="Pfam" id="PF07992"/>
    </source>
</evidence>
<feature type="binding site" evidence="8">
    <location>
        <position position="53"/>
    </location>
    <ligand>
        <name>FAD</name>
        <dbReference type="ChEBI" id="CHEBI:57692"/>
    </ligand>
</feature>
<dbReference type="OrthoDB" id="9800167at2"/>
<dbReference type="InterPro" id="IPR016156">
    <property type="entry name" value="FAD/NAD-linked_Rdtase_dimer_sf"/>
</dbReference>
<keyword evidence="2 10" id="KW-0285">Flavoprotein</keyword>
<keyword evidence="5 10" id="KW-0560">Oxidoreductase</keyword>
<evidence type="ECO:0000256" key="7">
    <source>
        <dbReference type="ARBA" id="ARBA00023284"/>
    </source>
</evidence>
<keyword evidence="8" id="KW-0547">Nucleotide-binding</keyword>
<evidence type="ECO:0000256" key="3">
    <source>
        <dbReference type="ARBA" id="ARBA00022827"/>
    </source>
</evidence>
<feature type="binding site" evidence="8">
    <location>
        <position position="269"/>
    </location>
    <ligand>
        <name>NAD(+)</name>
        <dbReference type="ChEBI" id="CHEBI:57540"/>
    </ligand>
</feature>
<name>A0A0W0Z593_LEGSP</name>
<feature type="binding site" evidence="8">
    <location>
        <begin position="179"/>
        <end position="186"/>
    </location>
    <ligand>
        <name>NAD(+)</name>
        <dbReference type="ChEBI" id="CHEBI:57540"/>
    </ligand>
</feature>
<keyword evidence="4" id="KW-0521">NADP</keyword>
<gene>
    <name evidence="13" type="ORF">Lspi_1099</name>
</gene>
<dbReference type="PIRSF" id="PIRSF000350">
    <property type="entry name" value="Mercury_reductase_MerA"/>
    <property type="match status" value="1"/>
</dbReference>
<comment type="cofactor">
    <cofactor evidence="8">
        <name>FAD</name>
        <dbReference type="ChEBI" id="CHEBI:57692"/>
    </cofactor>
    <text evidence="8">Binds 1 FAD per subunit.</text>
</comment>
<dbReference type="PANTHER" id="PTHR43014:SF2">
    <property type="entry name" value="MERCURIC REDUCTASE"/>
    <property type="match status" value="1"/>
</dbReference>
<dbReference type="PRINTS" id="PR00411">
    <property type="entry name" value="PNDRDTASEI"/>
</dbReference>